<keyword evidence="4 6" id="KW-1133">Transmembrane helix</keyword>
<feature type="transmembrane region" description="Helical" evidence="6">
    <location>
        <begin position="17"/>
        <end position="35"/>
    </location>
</feature>
<organism evidence="7 8">
    <name type="scientific">Catenovulum adriaticum</name>
    <dbReference type="NCBI Taxonomy" id="2984846"/>
    <lineage>
        <taxon>Bacteria</taxon>
        <taxon>Pseudomonadati</taxon>
        <taxon>Pseudomonadota</taxon>
        <taxon>Gammaproteobacteria</taxon>
        <taxon>Alteromonadales</taxon>
        <taxon>Alteromonadaceae</taxon>
        <taxon>Catenovulum</taxon>
    </lineage>
</organism>
<evidence type="ECO:0000256" key="2">
    <source>
        <dbReference type="ARBA" id="ARBA00022692"/>
    </source>
</evidence>
<accession>A0ABY7APE5</accession>
<gene>
    <name evidence="7" type="ORF">OLW01_13410</name>
</gene>
<feature type="transmembrane region" description="Helical" evidence="6">
    <location>
        <begin position="155"/>
        <end position="173"/>
    </location>
</feature>
<keyword evidence="8" id="KW-1185">Reference proteome</keyword>
<keyword evidence="2 6" id="KW-0812">Transmembrane</keyword>
<feature type="transmembrane region" description="Helical" evidence="6">
    <location>
        <begin position="185"/>
        <end position="205"/>
    </location>
</feature>
<dbReference type="RefSeq" id="WP_268074423.1">
    <property type="nucleotide sequence ID" value="NZ_CP109965.1"/>
</dbReference>
<comment type="subcellular location">
    <subcellularLocation>
        <location evidence="1">Membrane</location>
        <topology evidence="1">Multi-pass membrane protein</topology>
    </subcellularLocation>
</comment>
<evidence type="ECO:0000256" key="5">
    <source>
        <dbReference type="ARBA" id="ARBA00023136"/>
    </source>
</evidence>
<protein>
    <submittedName>
        <fullName evidence="7">Ceramidase</fullName>
    </submittedName>
</protein>
<feature type="transmembrane region" description="Helical" evidence="6">
    <location>
        <begin position="72"/>
        <end position="94"/>
    </location>
</feature>
<dbReference type="InterPro" id="IPR008901">
    <property type="entry name" value="ACER"/>
</dbReference>
<dbReference type="EMBL" id="CP109965">
    <property type="protein sequence ID" value="WAJ70121.1"/>
    <property type="molecule type" value="Genomic_DNA"/>
</dbReference>
<name>A0ABY7APE5_9ALTE</name>
<reference evidence="7" key="1">
    <citation type="submission" date="2022-10" db="EMBL/GenBank/DDBJ databases">
        <title>Catenovulum adriacola sp. nov. isolated in the Harbour of Susak.</title>
        <authorList>
            <person name="Schoch T."/>
            <person name="Reich S.J."/>
            <person name="Stoeferle S."/>
            <person name="Flaiz M."/>
            <person name="Kazda M."/>
            <person name="Riedel C.U."/>
            <person name="Duerre P."/>
        </authorList>
    </citation>
    <scope>NUCLEOTIDE SEQUENCE</scope>
    <source>
        <strain evidence="7">TS8</strain>
    </source>
</reference>
<dbReference type="Proteomes" id="UP001163726">
    <property type="component" value="Chromosome"/>
</dbReference>
<evidence type="ECO:0000256" key="6">
    <source>
        <dbReference type="SAM" id="Phobius"/>
    </source>
</evidence>
<proteinExistence type="predicted"/>
<evidence type="ECO:0000256" key="4">
    <source>
        <dbReference type="ARBA" id="ARBA00022989"/>
    </source>
</evidence>
<evidence type="ECO:0000256" key="1">
    <source>
        <dbReference type="ARBA" id="ARBA00004141"/>
    </source>
</evidence>
<sequence>MDYYCERIDLSFWSEPVNALTNLGFILAGLLAFYLMSQSSNKTPAPVHLKLLASFMVIIGVGSFLFHTLANYWSMMADIIPIYIFQVIFLWSYLRYALKFTPLQTVIGFVIFIVSVVATKVIPFDINGSEMYLPSIIILIVFSILAKVRNAKLDLALLLASLCFCISLTMRTIDQNICEQFPLGTHFGWHLFNSVVLFLLWFSLYQVQTKQSSKT</sequence>
<keyword evidence="5 6" id="KW-0472">Membrane</keyword>
<evidence type="ECO:0000256" key="3">
    <source>
        <dbReference type="ARBA" id="ARBA00022801"/>
    </source>
</evidence>
<evidence type="ECO:0000313" key="8">
    <source>
        <dbReference type="Proteomes" id="UP001163726"/>
    </source>
</evidence>
<evidence type="ECO:0000313" key="7">
    <source>
        <dbReference type="EMBL" id="WAJ70121.1"/>
    </source>
</evidence>
<feature type="transmembrane region" description="Helical" evidence="6">
    <location>
        <begin position="47"/>
        <end position="66"/>
    </location>
</feature>
<feature type="transmembrane region" description="Helical" evidence="6">
    <location>
        <begin position="132"/>
        <end position="148"/>
    </location>
</feature>
<keyword evidence="3" id="KW-0378">Hydrolase</keyword>
<dbReference type="Pfam" id="PF05875">
    <property type="entry name" value="Ceramidase"/>
    <property type="match status" value="1"/>
</dbReference>
<feature type="transmembrane region" description="Helical" evidence="6">
    <location>
        <begin position="106"/>
        <end position="126"/>
    </location>
</feature>